<name>A0A975L5S6_9ACTN</name>
<proteinExistence type="predicted"/>
<organism evidence="2 3">
    <name type="scientific">Nocardiopsis eucommiae</name>
    <dbReference type="NCBI Taxonomy" id="2831970"/>
    <lineage>
        <taxon>Bacteria</taxon>
        <taxon>Bacillati</taxon>
        <taxon>Actinomycetota</taxon>
        <taxon>Actinomycetes</taxon>
        <taxon>Streptosporangiales</taxon>
        <taxon>Nocardiopsidaceae</taxon>
        <taxon>Nocardiopsis</taxon>
    </lineage>
</organism>
<protein>
    <submittedName>
        <fullName evidence="2">Uncharacterized protein</fullName>
    </submittedName>
</protein>
<keyword evidence="3" id="KW-1185">Reference proteome</keyword>
<dbReference type="Proteomes" id="UP000682416">
    <property type="component" value="Chromosome"/>
</dbReference>
<reference evidence="2" key="1">
    <citation type="submission" date="2021-05" db="EMBL/GenBank/DDBJ databases">
        <authorList>
            <person name="Kaiqin L."/>
            <person name="Jian G."/>
        </authorList>
    </citation>
    <scope>NUCLEOTIDE SEQUENCE</scope>
    <source>
        <strain evidence="2">HDS5</strain>
    </source>
</reference>
<sequence length="105" mass="12105">MSLRQLRVLIEHLPPTSAWHRERRGHSWTAETYLLAVIGDAVREHATYTVAVNSKNPRSVKKPDPLPRPVDHAEEERKAREDRERATAFAQMVGRLTPDFQHLFG</sequence>
<dbReference type="AlphaFoldDB" id="A0A975L5S6"/>
<feature type="compositionally biased region" description="Basic and acidic residues" evidence="1">
    <location>
        <begin position="61"/>
        <end position="84"/>
    </location>
</feature>
<gene>
    <name evidence="2" type="ORF">KGD82_16305</name>
</gene>
<evidence type="ECO:0000313" key="3">
    <source>
        <dbReference type="Proteomes" id="UP000682416"/>
    </source>
</evidence>
<dbReference type="EMBL" id="CP074402">
    <property type="protein sequence ID" value="QVJ00324.1"/>
    <property type="molecule type" value="Genomic_DNA"/>
</dbReference>
<evidence type="ECO:0000313" key="2">
    <source>
        <dbReference type="EMBL" id="QVJ00324.1"/>
    </source>
</evidence>
<evidence type="ECO:0000256" key="1">
    <source>
        <dbReference type="SAM" id="MobiDB-lite"/>
    </source>
</evidence>
<dbReference type="KEGG" id="nec:KGD82_16305"/>
<accession>A0A975L5S6</accession>
<feature type="region of interest" description="Disordered" evidence="1">
    <location>
        <begin position="54"/>
        <end position="84"/>
    </location>
</feature>